<dbReference type="Pfam" id="PF02190">
    <property type="entry name" value="LON_substr_bdg"/>
    <property type="match status" value="1"/>
</dbReference>
<dbReference type="SUPFAM" id="SSF88697">
    <property type="entry name" value="PUA domain-like"/>
    <property type="match status" value="1"/>
</dbReference>
<gene>
    <name evidence="2" type="ORF">IRZ65_02755</name>
    <name evidence="3" type="ORF">NCTC11842_00836</name>
</gene>
<proteinExistence type="predicted"/>
<dbReference type="PROSITE" id="PS51787">
    <property type="entry name" value="LON_N"/>
    <property type="match status" value="1"/>
</dbReference>
<dbReference type="EMBL" id="JADMCD010000001">
    <property type="protein sequence ID" value="MBF8639603.1"/>
    <property type="molecule type" value="Genomic_DNA"/>
</dbReference>
<reference evidence="3 4" key="1">
    <citation type="submission" date="2018-06" db="EMBL/GenBank/DDBJ databases">
        <authorList>
            <consortium name="Pathogen Informatics"/>
            <person name="Doyle S."/>
        </authorList>
    </citation>
    <scope>NUCLEOTIDE SEQUENCE [LARGE SCALE GENOMIC DNA]</scope>
    <source>
        <strain evidence="3 4">NCTC11842</strain>
    </source>
</reference>
<evidence type="ECO:0000313" key="3">
    <source>
        <dbReference type="EMBL" id="SPZ02798.1"/>
    </source>
</evidence>
<protein>
    <submittedName>
        <fullName evidence="3">ATP-dependent protease</fullName>
    </submittedName>
    <submittedName>
        <fullName evidence="2">LON peptidase substrate-binding domain-containing protein</fullName>
    </submittedName>
</protein>
<keyword evidence="5" id="KW-1185">Reference proteome</keyword>
<sequence>MKLPLFPLSTTLFPGCPLDLQLFEPRYLDMISRCLKQNIGFGVVTILEGEEVGAAPTRLGGFGCEAVVRDWQQQSNGLLGVRVEGVRRFRLLDTEVQDDQLTIGMVEWLDEPAERPLSDQHDDLAALLQALAEHPMVAALDLDGTASGQRELGYQLGYLLPFTPDQKNELLSLDDPGERLDRLHELLSSLQE</sequence>
<accession>A0A2X2C6A8</accession>
<dbReference type="GO" id="GO:0008233">
    <property type="term" value="F:peptidase activity"/>
    <property type="evidence" value="ECO:0007669"/>
    <property type="project" value="UniProtKB-KW"/>
</dbReference>
<organism evidence="3 4">
    <name type="scientific">Pseudomonas luteola</name>
    <dbReference type="NCBI Taxonomy" id="47886"/>
    <lineage>
        <taxon>Bacteria</taxon>
        <taxon>Pseudomonadati</taxon>
        <taxon>Pseudomonadota</taxon>
        <taxon>Gammaproteobacteria</taxon>
        <taxon>Pseudomonadales</taxon>
        <taxon>Pseudomonadaceae</taxon>
        <taxon>Pseudomonas</taxon>
    </lineage>
</organism>
<dbReference type="AlphaFoldDB" id="A0A2X2C6A8"/>
<dbReference type="InterPro" id="IPR003111">
    <property type="entry name" value="Lon_prtase_N"/>
</dbReference>
<dbReference type="Proteomes" id="UP000250443">
    <property type="component" value="Unassembled WGS sequence"/>
</dbReference>
<evidence type="ECO:0000313" key="5">
    <source>
        <dbReference type="Proteomes" id="UP000626180"/>
    </source>
</evidence>
<dbReference type="RefSeq" id="WP_010797089.1">
    <property type="nucleotide sequence ID" value="NZ_CP069262.1"/>
</dbReference>
<dbReference type="Gene3D" id="2.30.130.40">
    <property type="entry name" value="LON domain-like"/>
    <property type="match status" value="1"/>
</dbReference>
<dbReference type="SMART" id="SM00464">
    <property type="entry name" value="LON"/>
    <property type="match status" value="1"/>
</dbReference>
<dbReference type="PANTHER" id="PTHR46732:SF8">
    <property type="entry name" value="ATP-DEPENDENT PROTEASE LA (LON) DOMAIN PROTEIN"/>
    <property type="match status" value="1"/>
</dbReference>
<keyword evidence="3" id="KW-0378">Hydrolase</keyword>
<dbReference type="InterPro" id="IPR015947">
    <property type="entry name" value="PUA-like_sf"/>
</dbReference>
<dbReference type="InterPro" id="IPR046336">
    <property type="entry name" value="Lon_prtase_N_sf"/>
</dbReference>
<dbReference type="Proteomes" id="UP000626180">
    <property type="component" value="Unassembled WGS sequence"/>
</dbReference>
<evidence type="ECO:0000259" key="1">
    <source>
        <dbReference type="PROSITE" id="PS51787"/>
    </source>
</evidence>
<name>A0A2X2C6A8_PSELU</name>
<dbReference type="PANTHER" id="PTHR46732">
    <property type="entry name" value="ATP-DEPENDENT PROTEASE LA (LON) DOMAIN PROTEIN"/>
    <property type="match status" value="1"/>
</dbReference>
<reference evidence="2 5" key="2">
    <citation type="submission" date="2020-10" db="EMBL/GenBank/DDBJ databases">
        <title>Genome sequences of Pseudomonas isolates.</title>
        <authorList>
            <person name="Wessels L."/>
            <person name="Reich F."/>
            <person name="Hammerl J."/>
        </authorList>
    </citation>
    <scope>NUCLEOTIDE SEQUENCE [LARGE SCALE GENOMIC DNA]</scope>
    <source>
        <strain evidence="2 5">20-MO00624-0</strain>
    </source>
</reference>
<dbReference type="EMBL" id="UAUF01000008">
    <property type="protein sequence ID" value="SPZ02798.1"/>
    <property type="molecule type" value="Genomic_DNA"/>
</dbReference>
<evidence type="ECO:0000313" key="4">
    <source>
        <dbReference type="Proteomes" id="UP000250443"/>
    </source>
</evidence>
<feature type="domain" description="Lon N-terminal" evidence="1">
    <location>
        <begin position="1"/>
        <end position="191"/>
    </location>
</feature>
<keyword evidence="3" id="KW-0645">Protease</keyword>
<dbReference type="GO" id="GO:0006508">
    <property type="term" value="P:proteolysis"/>
    <property type="evidence" value="ECO:0007669"/>
    <property type="project" value="UniProtKB-KW"/>
</dbReference>
<evidence type="ECO:0000313" key="2">
    <source>
        <dbReference type="EMBL" id="MBF8639603.1"/>
    </source>
</evidence>